<reference evidence="2 3" key="1">
    <citation type="submission" date="2019-11" db="EMBL/GenBank/DDBJ databases">
        <title>Draft genome sequence of Labilibaculum sp. strain SYP isolated from Black Sea.</title>
        <authorList>
            <person name="Yadav S."/>
            <person name="Villanueva L."/>
        </authorList>
    </citation>
    <scope>NUCLEOTIDE SEQUENCE [LARGE SCALE GENOMIC DNA]</scope>
    <source>
        <strain evidence="2 3">44</strain>
    </source>
</reference>
<reference evidence="1 4" key="2">
    <citation type="submission" date="2019-12" db="EMBL/GenBank/DDBJ databases">
        <title>Draft genome sequence of Labilibaculum sp. strain 44 isolated from deep waters of Black Sea.</title>
        <authorList>
            <person name="Yadav S."/>
            <person name="Villanueva L."/>
        </authorList>
    </citation>
    <scope>NUCLEOTIDE SEQUENCE [LARGE SCALE GENOMIC DNA]</scope>
    <source>
        <strain evidence="1 4">44</strain>
    </source>
</reference>
<evidence type="ECO:0000313" key="3">
    <source>
        <dbReference type="Proteomes" id="UP000285951"/>
    </source>
</evidence>
<organism evidence="1 4">
    <name type="scientific">Labilibaculum euxinus</name>
    <dbReference type="NCBI Taxonomy" id="2686357"/>
    <lineage>
        <taxon>Bacteria</taxon>
        <taxon>Pseudomonadati</taxon>
        <taxon>Bacteroidota</taxon>
        <taxon>Bacteroidia</taxon>
        <taxon>Marinilabiliales</taxon>
        <taxon>Marinifilaceae</taxon>
        <taxon>Labilibaculum</taxon>
    </lineage>
</organism>
<dbReference type="RefSeq" id="WP_156195156.1">
    <property type="nucleotide sequence ID" value="NZ_QTZN02000010.1"/>
</dbReference>
<sequence length="53" mass="5785">MKGLLATTDKMTKLIRNDLISPLGAVNLPMDGYLLPMGRYTLPREAIKLLIGG</sequence>
<dbReference type="EMBL" id="QTZN02000010">
    <property type="protein sequence ID" value="MVB06562.1"/>
    <property type="molecule type" value="Genomic_DNA"/>
</dbReference>
<gene>
    <name evidence="2" type="ORF">DWB62_005975</name>
    <name evidence="1" type="ORF">GNY23_05975</name>
</gene>
<protein>
    <submittedName>
        <fullName evidence="1">Uncharacterized protein</fullName>
    </submittedName>
</protein>
<evidence type="ECO:0000313" key="2">
    <source>
        <dbReference type="EMBL" id="MVB06562.1"/>
    </source>
</evidence>
<accession>A0A7M4D3X8</accession>
<dbReference type="Proteomes" id="UP000462449">
    <property type="component" value="Unassembled WGS sequence"/>
</dbReference>
<proteinExistence type="predicted"/>
<evidence type="ECO:0000313" key="1">
    <source>
        <dbReference type="EMBL" id="MUP37357.1"/>
    </source>
</evidence>
<dbReference type="Proteomes" id="UP000285951">
    <property type="component" value="Unassembled WGS sequence"/>
</dbReference>
<dbReference type="AlphaFoldDB" id="A0A7M4D3X8"/>
<dbReference type="EMBL" id="WOTW01000010">
    <property type="protein sequence ID" value="MUP37357.1"/>
    <property type="molecule type" value="Genomic_DNA"/>
</dbReference>
<evidence type="ECO:0000313" key="4">
    <source>
        <dbReference type="Proteomes" id="UP000462449"/>
    </source>
</evidence>
<comment type="caution">
    <text evidence="1">The sequence shown here is derived from an EMBL/GenBank/DDBJ whole genome shotgun (WGS) entry which is preliminary data.</text>
</comment>
<keyword evidence="3" id="KW-1185">Reference proteome</keyword>
<name>A0A7M4D3X8_9BACT</name>